<reference evidence="5" key="1">
    <citation type="journal article" date="2023" name="bioRxiv">
        <title>Improved chromosome-level genome assembly for marigold (Tagetes erecta).</title>
        <authorList>
            <person name="Jiang F."/>
            <person name="Yuan L."/>
            <person name="Wang S."/>
            <person name="Wang H."/>
            <person name="Xu D."/>
            <person name="Wang A."/>
            <person name="Fan W."/>
        </authorList>
    </citation>
    <scope>NUCLEOTIDE SEQUENCE</scope>
    <source>
        <strain evidence="5">WSJ</strain>
        <tissue evidence="5">Leaf</tissue>
    </source>
</reference>
<dbReference type="EMBL" id="JAUHHV010000001">
    <property type="protein sequence ID" value="KAK1436044.1"/>
    <property type="molecule type" value="Genomic_DNA"/>
</dbReference>
<dbReference type="Proteomes" id="UP001229421">
    <property type="component" value="Unassembled WGS sequence"/>
</dbReference>
<evidence type="ECO:0000313" key="6">
    <source>
        <dbReference type="Proteomes" id="UP001229421"/>
    </source>
</evidence>
<dbReference type="PANTHER" id="PTHR31234:SF6">
    <property type="entry name" value="LATE EMBRYOGENESIS ABUNDANT PROTEIN LEA-2 SUBGROUP DOMAIN-CONTAINING PROTEIN"/>
    <property type="match status" value="1"/>
</dbReference>
<feature type="transmembrane region" description="Helical" evidence="4">
    <location>
        <begin position="55"/>
        <end position="85"/>
    </location>
</feature>
<accession>A0AAD8L869</accession>
<proteinExistence type="predicted"/>
<dbReference type="GO" id="GO:0098542">
    <property type="term" value="P:defense response to other organism"/>
    <property type="evidence" value="ECO:0007669"/>
    <property type="project" value="InterPro"/>
</dbReference>
<dbReference type="InterPro" id="IPR044839">
    <property type="entry name" value="NDR1-like"/>
</dbReference>
<sequence>MTDRVHPSSKPNTNTLTIKNPKLPLPPAKLQIHNQNNRRYPTKFHHKRRHNSRRCFCLCCFWSILIIILILILATVSGTVLYLLYRPHRPSFSIASLKISQFNLTTAIDGTTQLTSKLNLTISAKNPNSKIIFHYDPIAISCLTDETEIANGLFGTSFVSDPNNITIIRSSLSSNALLLETEAVKRIRSDLKRRAGLMLKVLLDTQTIVKFESFRSKKFGIRIECVGIRSVILKTGGRKSNSSSSSSVTVSVDDAKCEVDFRIKIWKWSF</sequence>
<evidence type="ECO:0000313" key="5">
    <source>
        <dbReference type="EMBL" id="KAK1436044.1"/>
    </source>
</evidence>
<evidence type="ECO:0000256" key="1">
    <source>
        <dbReference type="ARBA" id="ARBA00004370"/>
    </source>
</evidence>
<organism evidence="5 6">
    <name type="scientific">Tagetes erecta</name>
    <name type="common">African marigold</name>
    <dbReference type="NCBI Taxonomy" id="13708"/>
    <lineage>
        <taxon>Eukaryota</taxon>
        <taxon>Viridiplantae</taxon>
        <taxon>Streptophyta</taxon>
        <taxon>Embryophyta</taxon>
        <taxon>Tracheophyta</taxon>
        <taxon>Spermatophyta</taxon>
        <taxon>Magnoliopsida</taxon>
        <taxon>eudicotyledons</taxon>
        <taxon>Gunneridae</taxon>
        <taxon>Pentapetalae</taxon>
        <taxon>asterids</taxon>
        <taxon>campanulids</taxon>
        <taxon>Asterales</taxon>
        <taxon>Asteraceae</taxon>
        <taxon>Asteroideae</taxon>
        <taxon>Heliantheae alliance</taxon>
        <taxon>Tageteae</taxon>
        <taxon>Tagetes</taxon>
    </lineage>
</organism>
<protein>
    <recommendedName>
        <fullName evidence="7">Late embryogenesis abundant protein LEA-2 subgroup domain-containing protein</fullName>
    </recommendedName>
</protein>
<evidence type="ECO:0000256" key="4">
    <source>
        <dbReference type="SAM" id="Phobius"/>
    </source>
</evidence>
<keyword evidence="6" id="KW-1185">Reference proteome</keyword>
<dbReference type="PANTHER" id="PTHR31234">
    <property type="entry name" value="LATE EMBRYOGENESIS ABUNDANT (LEA) HYDROXYPROLINE-RICH GLYCOPROTEIN FAMILY"/>
    <property type="match status" value="1"/>
</dbReference>
<keyword evidence="4" id="KW-1133">Transmembrane helix</keyword>
<gene>
    <name evidence="5" type="ORF">QVD17_01819</name>
</gene>
<comment type="subcellular location">
    <subcellularLocation>
        <location evidence="1">Membrane</location>
    </subcellularLocation>
</comment>
<evidence type="ECO:0000256" key="3">
    <source>
        <dbReference type="SAM" id="MobiDB-lite"/>
    </source>
</evidence>
<comment type="caution">
    <text evidence="5">The sequence shown here is derived from an EMBL/GenBank/DDBJ whole genome shotgun (WGS) entry which is preliminary data.</text>
</comment>
<evidence type="ECO:0008006" key="7">
    <source>
        <dbReference type="Google" id="ProtNLM"/>
    </source>
</evidence>
<keyword evidence="2 4" id="KW-0472">Membrane</keyword>
<feature type="region of interest" description="Disordered" evidence="3">
    <location>
        <begin position="1"/>
        <end position="20"/>
    </location>
</feature>
<dbReference type="AlphaFoldDB" id="A0AAD8L869"/>
<keyword evidence="4" id="KW-0812">Transmembrane</keyword>
<feature type="compositionally biased region" description="Polar residues" evidence="3">
    <location>
        <begin position="9"/>
        <end position="18"/>
    </location>
</feature>
<name>A0AAD8L869_TARER</name>
<dbReference type="GO" id="GO:0005886">
    <property type="term" value="C:plasma membrane"/>
    <property type="evidence" value="ECO:0007669"/>
    <property type="project" value="TreeGrafter"/>
</dbReference>
<evidence type="ECO:0000256" key="2">
    <source>
        <dbReference type="ARBA" id="ARBA00023136"/>
    </source>
</evidence>